<reference evidence="2 3" key="1">
    <citation type="submission" date="2020-08" db="EMBL/GenBank/DDBJ databases">
        <title>Edaphobacter telluris sp. nov. and Acidobacterium dinghuensis sp. nov., two acidobacteria isolated from forest soil.</title>
        <authorList>
            <person name="Fu J."/>
            <person name="Qiu L."/>
        </authorList>
    </citation>
    <scope>NUCLEOTIDE SEQUENCE [LARGE SCALE GENOMIC DNA]</scope>
    <source>
        <strain evidence="2">4Y35</strain>
    </source>
</reference>
<dbReference type="InterPro" id="IPR025325">
    <property type="entry name" value="DUF4231"/>
</dbReference>
<dbReference type="NCBIfam" id="NF033634">
    <property type="entry name" value="SLATT_1"/>
    <property type="match status" value="1"/>
</dbReference>
<keyword evidence="1" id="KW-0472">Membrane</keyword>
<feature type="transmembrane region" description="Helical" evidence="1">
    <location>
        <begin position="39"/>
        <end position="58"/>
    </location>
</feature>
<protein>
    <submittedName>
        <fullName evidence="2">DUF4231 domain-containing protein</fullName>
    </submittedName>
</protein>
<keyword evidence="3" id="KW-1185">Reference proteome</keyword>
<evidence type="ECO:0000256" key="1">
    <source>
        <dbReference type="SAM" id="Phobius"/>
    </source>
</evidence>
<organism evidence="2 3">
    <name type="scientific">Alloacidobacterium dinghuense</name>
    <dbReference type="NCBI Taxonomy" id="2763107"/>
    <lineage>
        <taxon>Bacteria</taxon>
        <taxon>Pseudomonadati</taxon>
        <taxon>Acidobacteriota</taxon>
        <taxon>Terriglobia</taxon>
        <taxon>Terriglobales</taxon>
        <taxon>Acidobacteriaceae</taxon>
        <taxon>Alloacidobacterium</taxon>
    </lineage>
</organism>
<name>A0A7G8BHA7_9BACT</name>
<sequence>MPDDSDLPDGPTFKRLKEQIDYYSTKSRSSQRAFKRIKVAEIVAAAFIPFLGSLSFAWLTPHRLVLVTGALGVLITILEGILHLNNYHENWTNYRATSEALKHEKYLYLGHAGPYAGAPAADSLLAERVESLVSQESAQWTARQQQSGKTQAATH</sequence>
<dbReference type="RefSeq" id="WP_186742884.1">
    <property type="nucleotide sequence ID" value="NZ_CP060394.1"/>
</dbReference>
<dbReference type="Proteomes" id="UP000515312">
    <property type="component" value="Chromosome"/>
</dbReference>
<gene>
    <name evidence="2" type="ORF">H7849_23350</name>
</gene>
<dbReference type="Pfam" id="PF14015">
    <property type="entry name" value="DUF4231"/>
    <property type="match status" value="1"/>
</dbReference>
<feature type="transmembrane region" description="Helical" evidence="1">
    <location>
        <begin position="64"/>
        <end position="85"/>
    </location>
</feature>
<dbReference type="EMBL" id="CP060394">
    <property type="protein sequence ID" value="QNI31927.1"/>
    <property type="molecule type" value="Genomic_DNA"/>
</dbReference>
<dbReference type="KEGG" id="adin:H7849_23350"/>
<evidence type="ECO:0000313" key="2">
    <source>
        <dbReference type="EMBL" id="QNI31927.1"/>
    </source>
</evidence>
<accession>A0A7G8BHA7</accession>
<keyword evidence="1" id="KW-1133">Transmembrane helix</keyword>
<proteinExistence type="predicted"/>
<dbReference type="AlphaFoldDB" id="A0A7G8BHA7"/>
<keyword evidence="1" id="KW-0812">Transmembrane</keyword>
<evidence type="ECO:0000313" key="3">
    <source>
        <dbReference type="Proteomes" id="UP000515312"/>
    </source>
</evidence>